<evidence type="ECO:0000256" key="3">
    <source>
        <dbReference type="ARBA" id="ARBA00022475"/>
    </source>
</evidence>
<evidence type="ECO:0000256" key="6">
    <source>
        <dbReference type="ARBA" id="ARBA00023136"/>
    </source>
</evidence>
<name>A0A4R4JFE5_9GAMM</name>
<evidence type="ECO:0000256" key="1">
    <source>
        <dbReference type="ARBA" id="ARBA00004651"/>
    </source>
</evidence>
<dbReference type="EMBL" id="PUJY01000027">
    <property type="protein sequence ID" value="TDB52788.1"/>
    <property type="molecule type" value="Genomic_DNA"/>
</dbReference>
<comment type="caution">
    <text evidence="8">The sequence shown here is derived from an EMBL/GenBank/DDBJ whole genome shotgun (WGS) entry which is preliminary data.</text>
</comment>
<evidence type="ECO:0000313" key="8">
    <source>
        <dbReference type="EMBL" id="TDB52788.1"/>
    </source>
</evidence>
<accession>A0A4R4JFE5</accession>
<keyword evidence="5 7" id="KW-1133">Transmembrane helix</keyword>
<dbReference type="InterPro" id="IPR053166">
    <property type="entry name" value="UPF0718_permease"/>
</dbReference>
<evidence type="ECO:0000256" key="2">
    <source>
        <dbReference type="ARBA" id="ARBA00006386"/>
    </source>
</evidence>
<protein>
    <recommendedName>
        <fullName evidence="10">Permease</fullName>
    </recommendedName>
</protein>
<keyword evidence="3" id="KW-1003">Cell membrane</keyword>
<dbReference type="InterPro" id="IPR005524">
    <property type="entry name" value="DUF318"/>
</dbReference>
<dbReference type="GO" id="GO:0005886">
    <property type="term" value="C:plasma membrane"/>
    <property type="evidence" value="ECO:0007669"/>
    <property type="project" value="UniProtKB-SubCell"/>
</dbReference>
<evidence type="ECO:0000256" key="4">
    <source>
        <dbReference type="ARBA" id="ARBA00022692"/>
    </source>
</evidence>
<dbReference type="AlphaFoldDB" id="A0A4R4JFE5"/>
<feature type="transmembrane region" description="Helical" evidence="7">
    <location>
        <begin position="246"/>
        <end position="269"/>
    </location>
</feature>
<evidence type="ECO:0000256" key="5">
    <source>
        <dbReference type="ARBA" id="ARBA00022989"/>
    </source>
</evidence>
<comment type="similarity">
    <text evidence="2">Belongs to the UPF0718 family.</text>
</comment>
<feature type="transmembrane region" description="Helical" evidence="7">
    <location>
        <begin position="117"/>
        <end position="137"/>
    </location>
</feature>
<organism evidence="8 9">
    <name type="scientific">Photorhabdus khanii subsp. guanajuatensis</name>
    <dbReference type="NCBI Taxonomy" id="2100166"/>
    <lineage>
        <taxon>Bacteria</taxon>
        <taxon>Pseudomonadati</taxon>
        <taxon>Pseudomonadota</taxon>
        <taxon>Gammaproteobacteria</taxon>
        <taxon>Enterobacterales</taxon>
        <taxon>Morganellaceae</taxon>
        <taxon>Photorhabdus</taxon>
    </lineage>
</organism>
<evidence type="ECO:0000313" key="9">
    <source>
        <dbReference type="Proteomes" id="UP000295598"/>
    </source>
</evidence>
<feature type="transmembrane region" description="Helical" evidence="7">
    <location>
        <begin position="170"/>
        <end position="194"/>
    </location>
</feature>
<dbReference type="PANTHER" id="PTHR42775:SF2">
    <property type="entry name" value="PERMEASE"/>
    <property type="match status" value="1"/>
</dbReference>
<feature type="transmembrane region" description="Helical" evidence="7">
    <location>
        <begin position="92"/>
        <end position="111"/>
    </location>
</feature>
<dbReference type="PANTHER" id="PTHR42775">
    <property type="entry name" value="PERMEASE RV2963-RELATED"/>
    <property type="match status" value="1"/>
</dbReference>
<proteinExistence type="inferred from homology"/>
<dbReference type="Pfam" id="PF03773">
    <property type="entry name" value="ArsP_1"/>
    <property type="match status" value="1"/>
</dbReference>
<evidence type="ECO:0008006" key="10">
    <source>
        <dbReference type="Google" id="ProtNLM"/>
    </source>
</evidence>
<gene>
    <name evidence="8" type="ORF">C5467_15525</name>
</gene>
<feature type="transmembrane region" description="Helical" evidence="7">
    <location>
        <begin position="275"/>
        <end position="296"/>
    </location>
</feature>
<comment type="subcellular location">
    <subcellularLocation>
        <location evidence="1">Cell membrane</location>
        <topology evidence="1">Multi-pass membrane protein</topology>
    </subcellularLocation>
</comment>
<dbReference type="Proteomes" id="UP000295598">
    <property type="component" value="Unassembled WGS sequence"/>
</dbReference>
<sequence length="297" mass="31149">MNLNSLSETLKFFTIISTELIILFLVVSFIVAMMQEYIPASTVQRLLTGRGLRGNLVGAGLGAVTPFCSCSTIPVTVSLLNAGAPFGATMSFLVSSPILNPVILGLLVTLLGWKFTLFYGVSAFILSVAVGAIWQFFGLERDVKKVRVVGNNSSPGPNDLKSRLSRASRAAFSLFKTSLPYLLIGAGIGSLIYGVVPGEWIANIAGADNPFAIPVAAAVGVPLYIRAETLIPIGLALQSQGMSIGAVTALIIAGAGASIPEVILLNTIFRPRLVAVFVLTIFCVAIGVGYIANLLFA</sequence>
<evidence type="ECO:0000256" key="7">
    <source>
        <dbReference type="SAM" id="Phobius"/>
    </source>
</evidence>
<keyword evidence="6 7" id="KW-0472">Membrane</keyword>
<feature type="transmembrane region" description="Helical" evidence="7">
    <location>
        <begin position="12"/>
        <end position="34"/>
    </location>
</feature>
<reference evidence="8 9" key="1">
    <citation type="journal article" date="2019" name="Int. J. Syst. Evol. Microbiol.">
        <title>Photorhabdus khanii subsp. guanajuatensis subsp. nov., isolated from Heterorhabditis atacamensis, and Photorhabdus luminescens subsp. mexicana subsp. nov., isolated from Heterorhabditis mexicana entomopathogenic nematodes.</title>
        <authorList>
            <person name="Machado R.A.R."/>
            <person name="Bruno P."/>
            <person name="Arce C.C.M."/>
            <person name="Liechti N."/>
            <person name="Kohler A."/>
            <person name="Bernal J."/>
            <person name="Bruggmann R."/>
            <person name="Turlings T.C.J."/>
        </authorList>
    </citation>
    <scope>NUCLEOTIDE SEQUENCE [LARGE SCALE GENOMIC DNA]</scope>
    <source>
        <strain evidence="8 9">MEX20-17</strain>
    </source>
</reference>
<dbReference type="RefSeq" id="WP_132355200.1">
    <property type="nucleotide sequence ID" value="NZ_CAWOJO010000027.1"/>
</dbReference>
<keyword evidence="4 7" id="KW-0812">Transmembrane</keyword>
<feature type="transmembrane region" description="Helical" evidence="7">
    <location>
        <begin position="54"/>
        <end position="80"/>
    </location>
</feature>